<accession>A0A494XFL4</accession>
<dbReference type="Pfam" id="PF06580">
    <property type="entry name" value="His_kinase"/>
    <property type="match status" value="1"/>
</dbReference>
<dbReference type="InterPro" id="IPR005467">
    <property type="entry name" value="His_kinase_dom"/>
</dbReference>
<dbReference type="PANTHER" id="PTHR34220:SF7">
    <property type="entry name" value="SENSOR HISTIDINE KINASE YPDA"/>
    <property type="match status" value="1"/>
</dbReference>
<feature type="transmembrane region" description="Helical" evidence="12">
    <location>
        <begin position="315"/>
        <end position="337"/>
    </location>
</feature>
<dbReference type="PANTHER" id="PTHR34220">
    <property type="entry name" value="SENSOR HISTIDINE KINASE YPDA"/>
    <property type="match status" value="1"/>
</dbReference>
<dbReference type="InterPro" id="IPR003594">
    <property type="entry name" value="HATPase_dom"/>
</dbReference>
<dbReference type="InterPro" id="IPR003660">
    <property type="entry name" value="HAMP_dom"/>
</dbReference>
<evidence type="ECO:0000259" key="14">
    <source>
        <dbReference type="PROSITE" id="PS50885"/>
    </source>
</evidence>
<gene>
    <name evidence="15" type="ORF">D7Z26_23685</name>
</gene>
<evidence type="ECO:0000256" key="5">
    <source>
        <dbReference type="ARBA" id="ARBA00022553"/>
    </source>
</evidence>
<keyword evidence="10" id="KW-0902">Two-component regulatory system</keyword>
<name>A0A494XFL4_9BACL</name>
<dbReference type="EMBL" id="RBZM01000011">
    <property type="protein sequence ID" value="RKP47306.1"/>
    <property type="molecule type" value="Genomic_DNA"/>
</dbReference>
<feature type="domain" description="HAMP" evidence="14">
    <location>
        <begin position="339"/>
        <end position="391"/>
    </location>
</feature>
<sequence length="618" mass="69478">MEGRSVQEAGRNMYKPNKMKRWLGDMTIRNKIIFIYIPLVIVPLLATGLVSNRMYTNNIVQKAEQSISDNSRLIMTEVESVVRNAESCANILTLNLNRVLQEEGEPMNEPDPRYVSLVTNQLSFALLVFPDVDSAAFIDTMGQVYASAPGLESSSEQYFASDIYEQLLHSSGNNVWFPVEKRSYLSRTPEQTVLTLGKKVSDIATGKTLGWLILNIDERRLSRIFPSNGAYRSEMNFLSDGSGKVVSTANHDTLLQPIADERLREWVVESPVDSRASKPYRQEGILAIEHPLTKLGLTLVSVVPLKELTKDTRNITLFVLLLVASCLLLVIASAGLLSKTIATPIVRLTRTMRKVKEESLDSTFDVKGKDEIGLLGDGFNSMIGRIRRLMEEIAWEQKRKREYELALIQAQIKPHFLYNTLDVIYTLSGMGRAGEVQRTTKALADYYRIVLSKGREMITLGEELHNVRDYLAIQTVRYSDVFEYAIEVPSELHATAILKLTLQPLVENAIYHGLKPADRFGKLTITGEKLGDRIRITVKDDGVGIGLDKLEELWNRQANANEASFGLRNVDQRIRLYFGEQYGLKLVSEPGQGTQAIVTLPLEAPLIEEYTQSEENAE</sequence>
<dbReference type="Proteomes" id="UP000282076">
    <property type="component" value="Unassembled WGS sequence"/>
</dbReference>
<dbReference type="Gene3D" id="3.30.565.10">
    <property type="entry name" value="Histidine kinase-like ATPase, C-terminal domain"/>
    <property type="match status" value="1"/>
</dbReference>
<dbReference type="Pfam" id="PF02518">
    <property type="entry name" value="HATPase_c"/>
    <property type="match status" value="1"/>
</dbReference>
<proteinExistence type="predicted"/>
<dbReference type="GO" id="GO:0005524">
    <property type="term" value="F:ATP binding"/>
    <property type="evidence" value="ECO:0007669"/>
    <property type="project" value="UniProtKB-KW"/>
</dbReference>
<evidence type="ECO:0000256" key="1">
    <source>
        <dbReference type="ARBA" id="ARBA00000085"/>
    </source>
</evidence>
<dbReference type="SMART" id="SM00387">
    <property type="entry name" value="HATPase_c"/>
    <property type="match status" value="1"/>
</dbReference>
<keyword evidence="4" id="KW-1003">Cell membrane</keyword>
<evidence type="ECO:0000256" key="4">
    <source>
        <dbReference type="ARBA" id="ARBA00022475"/>
    </source>
</evidence>
<keyword evidence="8 15" id="KW-0418">Kinase</keyword>
<comment type="subcellular location">
    <subcellularLocation>
        <location evidence="2">Cell membrane</location>
        <topology evidence="2">Multi-pass membrane protein</topology>
    </subcellularLocation>
</comment>
<keyword evidence="7" id="KW-0547">Nucleotide-binding</keyword>
<evidence type="ECO:0000256" key="3">
    <source>
        <dbReference type="ARBA" id="ARBA00012438"/>
    </source>
</evidence>
<dbReference type="InterPro" id="IPR010559">
    <property type="entry name" value="Sig_transdc_His_kin_internal"/>
</dbReference>
<comment type="caution">
    <text evidence="15">The sequence shown here is derived from an EMBL/GenBank/DDBJ whole genome shotgun (WGS) entry which is preliminary data.</text>
</comment>
<dbReference type="GO" id="GO:0005886">
    <property type="term" value="C:plasma membrane"/>
    <property type="evidence" value="ECO:0007669"/>
    <property type="project" value="UniProtKB-SubCell"/>
</dbReference>
<evidence type="ECO:0000256" key="9">
    <source>
        <dbReference type="ARBA" id="ARBA00022840"/>
    </source>
</evidence>
<evidence type="ECO:0000256" key="12">
    <source>
        <dbReference type="SAM" id="Phobius"/>
    </source>
</evidence>
<reference evidence="15 16" key="1">
    <citation type="submission" date="2018-10" db="EMBL/GenBank/DDBJ databases">
        <title>Cohnella sp. M2MS4P-1, whole genome shotgun sequence.</title>
        <authorList>
            <person name="Tuo L."/>
        </authorList>
    </citation>
    <scope>NUCLEOTIDE SEQUENCE [LARGE SCALE GENOMIC DNA]</scope>
    <source>
        <strain evidence="15 16">M2MS4P-1</strain>
    </source>
</reference>
<dbReference type="PROSITE" id="PS50885">
    <property type="entry name" value="HAMP"/>
    <property type="match status" value="1"/>
</dbReference>
<dbReference type="SUPFAM" id="SSF55874">
    <property type="entry name" value="ATPase domain of HSP90 chaperone/DNA topoisomerase II/histidine kinase"/>
    <property type="match status" value="1"/>
</dbReference>
<evidence type="ECO:0000313" key="16">
    <source>
        <dbReference type="Proteomes" id="UP000282076"/>
    </source>
</evidence>
<dbReference type="SUPFAM" id="SSF158472">
    <property type="entry name" value="HAMP domain-like"/>
    <property type="match status" value="1"/>
</dbReference>
<evidence type="ECO:0000313" key="15">
    <source>
        <dbReference type="EMBL" id="RKP47306.1"/>
    </source>
</evidence>
<dbReference type="Pfam" id="PF00672">
    <property type="entry name" value="HAMP"/>
    <property type="match status" value="1"/>
</dbReference>
<dbReference type="AlphaFoldDB" id="A0A494XFL4"/>
<evidence type="ECO:0000259" key="13">
    <source>
        <dbReference type="PROSITE" id="PS50109"/>
    </source>
</evidence>
<dbReference type="EC" id="2.7.13.3" evidence="3"/>
<keyword evidence="16" id="KW-1185">Reference proteome</keyword>
<feature type="transmembrane region" description="Helical" evidence="12">
    <location>
        <begin position="32"/>
        <end position="52"/>
    </location>
</feature>
<evidence type="ECO:0000256" key="8">
    <source>
        <dbReference type="ARBA" id="ARBA00022777"/>
    </source>
</evidence>
<dbReference type="InterPro" id="IPR050640">
    <property type="entry name" value="Bact_2-comp_sensor_kinase"/>
</dbReference>
<dbReference type="CDD" id="cd06225">
    <property type="entry name" value="HAMP"/>
    <property type="match status" value="1"/>
</dbReference>
<keyword evidence="9" id="KW-0067">ATP-binding</keyword>
<comment type="catalytic activity">
    <reaction evidence="1">
        <text>ATP + protein L-histidine = ADP + protein N-phospho-L-histidine.</text>
        <dbReference type="EC" id="2.7.13.3"/>
    </reaction>
</comment>
<evidence type="ECO:0000256" key="10">
    <source>
        <dbReference type="ARBA" id="ARBA00023012"/>
    </source>
</evidence>
<keyword evidence="11 12" id="KW-0472">Membrane</keyword>
<evidence type="ECO:0000256" key="2">
    <source>
        <dbReference type="ARBA" id="ARBA00004651"/>
    </source>
</evidence>
<protein>
    <recommendedName>
        <fullName evidence="3">histidine kinase</fullName>
        <ecNumber evidence="3">2.7.13.3</ecNumber>
    </recommendedName>
</protein>
<feature type="domain" description="Histidine kinase" evidence="13">
    <location>
        <begin position="498"/>
        <end position="604"/>
    </location>
</feature>
<dbReference type="InterPro" id="IPR036890">
    <property type="entry name" value="HATPase_C_sf"/>
</dbReference>
<keyword evidence="12" id="KW-1133">Transmembrane helix</keyword>
<keyword evidence="6" id="KW-0808">Transferase</keyword>
<keyword evidence="5" id="KW-0597">Phosphoprotein</keyword>
<dbReference type="Gene3D" id="6.10.340.10">
    <property type="match status" value="1"/>
</dbReference>
<dbReference type="SMART" id="SM00304">
    <property type="entry name" value="HAMP"/>
    <property type="match status" value="1"/>
</dbReference>
<dbReference type="GO" id="GO:0000155">
    <property type="term" value="F:phosphorelay sensor kinase activity"/>
    <property type="evidence" value="ECO:0007669"/>
    <property type="project" value="InterPro"/>
</dbReference>
<keyword evidence="12" id="KW-0812">Transmembrane</keyword>
<dbReference type="PROSITE" id="PS50109">
    <property type="entry name" value="HIS_KIN"/>
    <property type="match status" value="1"/>
</dbReference>
<organism evidence="15 16">
    <name type="scientific">Cohnella endophytica</name>
    <dbReference type="NCBI Taxonomy" id="2419778"/>
    <lineage>
        <taxon>Bacteria</taxon>
        <taxon>Bacillati</taxon>
        <taxon>Bacillota</taxon>
        <taxon>Bacilli</taxon>
        <taxon>Bacillales</taxon>
        <taxon>Paenibacillaceae</taxon>
        <taxon>Cohnella</taxon>
    </lineage>
</organism>
<evidence type="ECO:0000256" key="7">
    <source>
        <dbReference type="ARBA" id="ARBA00022741"/>
    </source>
</evidence>
<evidence type="ECO:0000256" key="6">
    <source>
        <dbReference type="ARBA" id="ARBA00022679"/>
    </source>
</evidence>
<evidence type="ECO:0000256" key="11">
    <source>
        <dbReference type="ARBA" id="ARBA00023136"/>
    </source>
</evidence>